<dbReference type="Gene3D" id="3.40.50.2060">
    <property type="match status" value="1"/>
</dbReference>
<dbReference type="InterPro" id="IPR036045">
    <property type="entry name" value="Sec1-like_sf"/>
</dbReference>
<dbReference type="InterPro" id="IPR027482">
    <property type="entry name" value="Sec1-like_dom2"/>
</dbReference>
<dbReference type="Gene3D" id="3.90.830.10">
    <property type="entry name" value="Syntaxin Binding Protein 1, Chain A, domain 2"/>
    <property type="match status" value="1"/>
</dbReference>
<feature type="region of interest" description="Disordered" evidence="2">
    <location>
        <begin position="304"/>
        <end position="323"/>
    </location>
</feature>
<dbReference type="AlphaFoldDB" id="A0ABD3MQ17"/>
<evidence type="ECO:0008006" key="5">
    <source>
        <dbReference type="Google" id="ProtNLM"/>
    </source>
</evidence>
<dbReference type="PANTHER" id="PTHR11679">
    <property type="entry name" value="VESICLE PROTEIN SORTING-ASSOCIATED"/>
    <property type="match status" value="1"/>
</dbReference>
<feature type="region of interest" description="Disordered" evidence="2">
    <location>
        <begin position="36"/>
        <end position="56"/>
    </location>
</feature>
<dbReference type="InterPro" id="IPR043127">
    <property type="entry name" value="Sec-1-like_dom3a"/>
</dbReference>
<dbReference type="InterPro" id="IPR043154">
    <property type="entry name" value="Sec-1-like_dom1"/>
</dbReference>
<organism evidence="3 4">
    <name type="scientific">Discostella pseudostelligera</name>
    <dbReference type="NCBI Taxonomy" id="259834"/>
    <lineage>
        <taxon>Eukaryota</taxon>
        <taxon>Sar</taxon>
        <taxon>Stramenopiles</taxon>
        <taxon>Ochrophyta</taxon>
        <taxon>Bacillariophyta</taxon>
        <taxon>Coscinodiscophyceae</taxon>
        <taxon>Thalassiosirophycidae</taxon>
        <taxon>Stephanodiscales</taxon>
        <taxon>Stephanodiscaceae</taxon>
        <taxon>Discostella</taxon>
    </lineage>
</organism>
<keyword evidence="4" id="KW-1185">Reference proteome</keyword>
<evidence type="ECO:0000256" key="2">
    <source>
        <dbReference type="SAM" id="MobiDB-lite"/>
    </source>
</evidence>
<reference evidence="3 4" key="1">
    <citation type="submission" date="2024-10" db="EMBL/GenBank/DDBJ databases">
        <title>Updated reference genomes for cyclostephanoid diatoms.</title>
        <authorList>
            <person name="Roberts W.R."/>
            <person name="Alverson A.J."/>
        </authorList>
    </citation>
    <scope>NUCLEOTIDE SEQUENCE [LARGE SCALE GENOMIC DNA]</scope>
    <source>
        <strain evidence="3 4">AJA232-27</strain>
    </source>
</reference>
<dbReference type="Pfam" id="PF00995">
    <property type="entry name" value="Sec1"/>
    <property type="match status" value="1"/>
</dbReference>
<evidence type="ECO:0000256" key="1">
    <source>
        <dbReference type="ARBA" id="ARBA00009884"/>
    </source>
</evidence>
<dbReference type="InterPro" id="IPR001619">
    <property type="entry name" value="Sec1-like"/>
</dbReference>
<evidence type="ECO:0000313" key="4">
    <source>
        <dbReference type="Proteomes" id="UP001530293"/>
    </source>
</evidence>
<dbReference type="PIRSF" id="PIRSF005715">
    <property type="entry name" value="VPS45_Sec1"/>
    <property type="match status" value="1"/>
</dbReference>
<name>A0ABD3MQ17_9STRA</name>
<dbReference type="SUPFAM" id="SSF56815">
    <property type="entry name" value="Sec1/munc18-like (SM) proteins"/>
    <property type="match status" value="1"/>
</dbReference>
<dbReference type="Gene3D" id="1.25.40.60">
    <property type="match status" value="1"/>
</dbReference>
<dbReference type="Gene3D" id="3.40.50.1910">
    <property type="match status" value="1"/>
</dbReference>
<comment type="caution">
    <text evidence="3">The sequence shown here is derived from an EMBL/GenBank/DDBJ whole genome shotgun (WGS) entry which is preliminary data.</text>
</comment>
<sequence>MMTTMATPGSAAAAASTLKSSQLAAITRMLALSTVNDDGDASSSSTTPAYQYEKPGDNSSPWKILIYDKHTRSIISPLLSVSQLRSQGVTLHLLLHSDREPIPDVPAIYFVQPIPENLSAIARDCSKHLYQRAHLHFSTRMERPAMEEFARLVVNTGGLDNIASVHDQFVEFACLENRLFSLNVSESYVLYNNPGANEQDMEMAMNGIAGGLFSVVATLGCVPVIRCPRGGAPEMVARKLNRLIVEHPTLVRSKDGRHQTHHRPVLVIMDRNMDLITPVQHASTYQALIDDVLEHNSNRVEFNVKPESSTENAAASSRRRAPPVVRKTYDIDPDVDPFYSRHKFHPFPEAIESNSAELQYVTAKEQQIRFKAGGGAGGKDSAAAIGAGGGGGDSSELATAVESLPILLERKKKLEVHTSILQAAMNEVAARDVPQFYELEIALATGTYKNDSAKAKKDVMELVRDTTKGNVDDKVRLVIVYALSKVKISDIDEVAQAMKESLETKGSTVMSGAEGGGGASGSSGATHGTLTKEDRARLDMGLRAIDYMKKLRSMNMIGTVSEMMQTEVSGGNASSSDYLSSFMARATTQATGLLAKATDKLGTMLGKIHKHRATLVVENICEMRPNTEDDEYLYLDPRVKGDVDVATLRHATRAPVREVIAFMIGGGCYSEYQNLQMVADERRNVTYGSTEIVDPCSFLKLLAKLA</sequence>
<gene>
    <name evidence="3" type="ORF">ACHAWU_004114</name>
</gene>
<accession>A0ABD3MQ17</accession>
<feature type="compositionally biased region" description="Polar residues" evidence="2">
    <location>
        <begin position="36"/>
        <end position="49"/>
    </location>
</feature>
<feature type="region of interest" description="Disordered" evidence="2">
    <location>
        <begin position="505"/>
        <end position="531"/>
    </location>
</feature>
<dbReference type="EMBL" id="JALLBG020000108">
    <property type="protein sequence ID" value="KAL3764302.1"/>
    <property type="molecule type" value="Genomic_DNA"/>
</dbReference>
<dbReference type="Proteomes" id="UP001530293">
    <property type="component" value="Unassembled WGS sequence"/>
</dbReference>
<evidence type="ECO:0000313" key="3">
    <source>
        <dbReference type="EMBL" id="KAL3764302.1"/>
    </source>
</evidence>
<proteinExistence type="inferred from homology"/>
<comment type="similarity">
    <text evidence="1">Belongs to the STXBP/unc-18/SEC1 family.</text>
</comment>
<protein>
    <recommendedName>
        <fullName evidence="5">Sec1-like protein</fullName>
    </recommendedName>
</protein>